<protein>
    <submittedName>
        <fullName evidence="3">AraC-like DNA-binding protein</fullName>
    </submittedName>
</protein>
<proteinExistence type="predicted"/>
<dbReference type="PANTHER" id="PTHR47894">
    <property type="entry name" value="HTH-TYPE TRANSCRIPTIONAL REGULATOR GADX"/>
    <property type="match status" value="1"/>
</dbReference>
<dbReference type="Gene3D" id="1.10.10.60">
    <property type="entry name" value="Homeodomain-like"/>
    <property type="match status" value="1"/>
</dbReference>
<evidence type="ECO:0000256" key="1">
    <source>
        <dbReference type="ARBA" id="ARBA00023125"/>
    </source>
</evidence>
<keyword evidence="1" id="KW-0238">DNA-binding</keyword>
<feature type="domain" description="HTH araC/xylS-type" evidence="2">
    <location>
        <begin position="195"/>
        <end position="291"/>
    </location>
</feature>
<reference evidence="3 4" key="1">
    <citation type="submission" date="2021-03" db="EMBL/GenBank/DDBJ databases">
        <title>Genomic Encyclopedia of Type Strains, Phase IV (KMG-IV): sequencing the most valuable type-strain genomes for metagenomic binning, comparative biology and taxonomic classification.</title>
        <authorList>
            <person name="Goeker M."/>
        </authorList>
    </citation>
    <scope>NUCLEOTIDE SEQUENCE [LARGE SCALE GENOMIC DNA]</scope>
    <source>
        <strain evidence="3 4">DSM 26427</strain>
    </source>
</reference>
<organism evidence="3 4">
    <name type="scientific">Rhizobium herbae</name>
    <dbReference type="NCBI Taxonomy" id="508661"/>
    <lineage>
        <taxon>Bacteria</taxon>
        <taxon>Pseudomonadati</taxon>
        <taxon>Pseudomonadota</taxon>
        <taxon>Alphaproteobacteria</taxon>
        <taxon>Hyphomicrobiales</taxon>
        <taxon>Rhizobiaceae</taxon>
        <taxon>Rhizobium/Agrobacterium group</taxon>
        <taxon>Rhizobium</taxon>
    </lineage>
</organism>
<evidence type="ECO:0000313" key="3">
    <source>
        <dbReference type="EMBL" id="MBP1859981.1"/>
    </source>
</evidence>
<accession>A0ABS4EPV5</accession>
<dbReference type="Pfam" id="PF12833">
    <property type="entry name" value="HTH_18"/>
    <property type="match status" value="1"/>
</dbReference>
<comment type="caution">
    <text evidence="3">The sequence shown here is derived from an EMBL/GenBank/DDBJ whole genome shotgun (WGS) entry which is preliminary data.</text>
</comment>
<dbReference type="InterPro" id="IPR018060">
    <property type="entry name" value="HTH_AraC"/>
</dbReference>
<dbReference type="PROSITE" id="PS01124">
    <property type="entry name" value="HTH_ARAC_FAMILY_2"/>
    <property type="match status" value="1"/>
</dbReference>
<dbReference type="PANTHER" id="PTHR47894:SF4">
    <property type="entry name" value="HTH-TYPE TRANSCRIPTIONAL REGULATOR GADX"/>
    <property type="match status" value="1"/>
</dbReference>
<gene>
    <name evidence="3" type="ORF">J2Z75_003502</name>
</gene>
<dbReference type="EMBL" id="JAGGJV010000006">
    <property type="protein sequence ID" value="MBP1859981.1"/>
    <property type="molecule type" value="Genomic_DNA"/>
</dbReference>
<sequence length="291" mass="31804">MNIHYKSSDDAHLRSMLVDRLRPMMAPNRTAGRYAHSNRLFSYCSIDRERFRAIELPCPIIGIMLRGYKEVWLGDTTHVFEPGTVFVLPGRVPMDVVNIPAGLTSGYESLLLEVPALPAGMTPLTAGEKTSIRDGDRQFRVPLDLDLVNTLAHAATAIASEALGKAVKAVRLMEVLTLLRPIPAARPLFEASLPDEVAWLIGSAPSEAWTVERVAEHLGLGASTMRRRLAAEGTSFRTIVRVERLRAGQSALASGASSFAAAEAAGYASRSHFARRYRESFGQPPSGRRPK</sequence>
<dbReference type="SMART" id="SM00342">
    <property type="entry name" value="HTH_ARAC"/>
    <property type="match status" value="1"/>
</dbReference>
<dbReference type="RefSeq" id="WP_234937399.1">
    <property type="nucleotide sequence ID" value="NZ_JAGGJV010000006.1"/>
</dbReference>
<evidence type="ECO:0000313" key="4">
    <source>
        <dbReference type="Proteomes" id="UP000823786"/>
    </source>
</evidence>
<dbReference type="Proteomes" id="UP000823786">
    <property type="component" value="Unassembled WGS sequence"/>
</dbReference>
<keyword evidence="4" id="KW-1185">Reference proteome</keyword>
<evidence type="ECO:0000259" key="2">
    <source>
        <dbReference type="PROSITE" id="PS01124"/>
    </source>
</evidence>
<name>A0ABS4EPV5_9HYPH</name>